<dbReference type="Proteomes" id="UP001429601">
    <property type="component" value="Unassembled WGS sequence"/>
</dbReference>
<dbReference type="CDD" id="cd00586">
    <property type="entry name" value="4HBT"/>
    <property type="match status" value="1"/>
</dbReference>
<reference evidence="3 4" key="1">
    <citation type="journal article" date="2011" name="Curr. Microbiol.">
        <title>Luteibacter jiangsuensis sp. nov.: a methamidophos-degrading bacterium isolated from a methamidophos-manufacturing factory.</title>
        <authorList>
            <person name="Wang L."/>
            <person name="Wang G.L."/>
            <person name="Li S.P."/>
            <person name="Jiang J.D."/>
        </authorList>
    </citation>
    <scope>NUCLEOTIDE SEQUENCE [LARGE SCALE GENOMIC DNA]</scope>
    <source>
        <strain evidence="3 4">CGMCC 1.10133</strain>
    </source>
</reference>
<dbReference type="EMBL" id="JAAQQR010000001">
    <property type="protein sequence ID" value="NID03896.1"/>
    <property type="molecule type" value="Genomic_DNA"/>
</dbReference>
<keyword evidence="2" id="KW-0378">Hydrolase</keyword>
<dbReference type="InterPro" id="IPR050563">
    <property type="entry name" value="4-hydroxybenzoyl-CoA_TE"/>
</dbReference>
<protein>
    <submittedName>
        <fullName evidence="3">Acyl-CoA thioesterase</fullName>
    </submittedName>
</protein>
<dbReference type="Pfam" id="PF13279">
    <property type="entry name" value="4HBT_2"/>
    <property type="match status" value="1"/>
</dbReference>
<accession>A0ABX0PZZ7</accession>
<keyword evidence="4" id="KW-1185">Reference proteome</keyword>
<dbReference type="Gene3D" id="3.10.129.10">
    <property type="entry name" value="Hotdog Thioesterase"/>
    <property type="match status" value="1"/>
</dbReference>
<dbReference type="PANTHER" id="PTHR31793">
    <property type="entry name" value="4-HYDROXYBENZOYL-COA THIOESTERASE FAMILY MEMBER"/>
    <property type="match status" value="1"/>
</dbReference>
<dbReference type="SUPFAM" id="SSF54637">
    <property type="entry name" value="Thioesterase/thiol ester dehydrase-isomerase"/>
    <property type="match status" value="1"/>
</dbReference>
<evidence type="ECO:0000313" key="3">
    <source>
        <dbReference type="EMBL" id="NID03896.1"/>
    </source>
</evidence>
<dbReference type="InterPro" id="IPR029069">
    <property type="entry name" value="HotDog_dom_sf"/>
</dbReference>
<evidence type="ECO:0000313" key="4">
    <source>
        <dbReference type="Proteomes" id="UP001429601"/>
    </source>
</evidence>
<gene>
    <name evidence="3" type="ORF">HBF26_03295</name>
</gene>
<sequence length="152" mass="17278">MRAKGVYATEIDVTVPFFDVDSMEVVWHGHYVKYLEVARCALLDELGHNYVRMKETGYAWPIIDLQLRYARPARFGQTLVVRAELVEWRNRLKIHYTLSDAATGERLTRASTIQVAVRLADGEMLLVSPAVFVDDVERHLASSFPRSTGPTP</sequence>
<comment type="similarity">
    <text evidence="1">Belongs to the 4-hydroxybenzoyl-CoA thioesterase family.</text>
</comment>
<proteinExistence type="inferred from homology"/>
<evidence type="ECO:0000256" key="2">
    <source>
        <dbReference type="ARBA" id="ARBA00022801"/>
    </source>
</evidence>
<dbReference type="PANTHER" id="PTHR31793:SF27">
    <property type="entry name" value="NOVEL THIOESTERASE SUPERFAMILY DOMAIN AND SAPOSIN A-TYPE DOMAIN CONTAINING PROTEIN (0610012H03RIK)"/>
    <property type="match status" value="1"/>
</dbReference>
<evidence type="ECO:0000256" key="1">
    <source>
        <dbReference type="ARBA" id="ARBA00005953"/>
    </source>
</evidence>
<comment type="caution">
    <text evidence="3">The sequence shown here is derived from an EMBL/GenBank/DDBJ whole genome shotgun (WGS) entry which is preliminary data.</text>
</comment>
<name>A0ABX0PZZ7_9GAMM</name>
<dbReference type="RefSeq" id="WP_167122985.1">
    <property type="nucleotide sequence ID" value="NZ_JAAQQR010000001.1"/>
</dbReference>
<organism evidence="3 4">
    <name type="scientific">Luteibacter jiangsuensis</name>
    <dbReference type="NCBI Taxonomy" id="637577"/>
    <lineage>
        <taxon>Bacteria</taxon>
        <taxon>Pseudomonadati</taxon>
        <taxon>Pseudomonadota</taxon>
        <taxon>Gammaproteobacteria</taxon>
        <taxon>Lysobacterales</taxon>
        <taxon>Rhodanobacteraceae</taxon>
        <taxon>Luteibacter</taxon>
    </lineage>
</organism>